<dbReference type="InParanoid" id="A0A409YNB4"/>
<feature type="compositionally biased region" description="Basic and acidic residues" evidence="1">
    <location>
        <begin position="256"/>
        <end position="267"/>
    </location>
</feature>
<sequence>PDSSKALEVPPSYLSKWLTEWGNDQIRHRRHAKCPHCWVSFTDRRRVQRYQTLAICCHQFLQIDEHLRIIDRPNLGPPPTHRTADVIYIDTNPNIARMSLENVIRTLDERYGPITHFYEASTYSTYQGLFHSSGYGGSQSASGNSEDPSVAELARTQLDGILTSVLTVFDVMRSRRGGGKICIMRPRLPGGLDITPPSSLLNTLIIDFAAALRQLIASNFDYAYSKKVQVSCIQTGGLADYDKKTWGAPILSESGTVRERPGSREEEGGPTEGDYGRLAGYVKEAVESGDGGFFEWSSDPRLAGAIAHGVKALNPICEDWLRRCQWGWGSKVYARPVGQDRHSYVPVQYDSTRFDTKGDDVDDNVKVWSEETLTV</sequence>
<evidence type="ECO:0000256" key="1">
    <source>
        <dbReference type="SAM" id="MobiDB-lite"/>
    </source>
</evidence>
<dbReference type="OrthoDB" id="3129479at2759"/>
<dbReference type="Proteomes" id="UP000284706">
    <property type="component" value="Unassembled WGS sequence"/>
</dbReference>
<evidence type="ECO:0000313" key="2">
    <source>
        <dbReference type="EMBL" id="PPR04528.1"/>
    </source>
</evidence>
<dbReference type="EMBL" id="NHYE01000614">
    <property type="protein sequence ID" value="PPR04528.1"/>
    <property type="molecule type" value="Genomic_DNA"/>
</dbReference>
<dbReference type="AlphaFoldDB" id="A0A409YNB4"/>
<feature type="region of interest" description="Disordered" evidence="1">
    <location>
        <begin position="254"/>
        <end position="275"/>
    </location>
</feature>
<organism evidence="2 3">
    <name type="scientific">Gymnopilus dilepis</name>
    <dbReference type="NCBI Taxonomy" id="231916"/>
    <lineage>
        <taxon>Eukaryota</taxon>
        <taxon>Fungi</taxon>
        <taxon>Dikarya</taxon>
        <taxon>Basidiomycota</taxon>
        <taxon>Agaricomycotina</taxon>
        <taxon>Agaricomycetes</taxon>
        <taxon>Agaricomycetidae</taxon>
        <taxon>Agaricales</taxon>
        <taxon>Agaricineae</taxon>
        <taxon>Hymenogastraceae</taxon>
        <taxon>Gymnopilus</taxon>
    </lineage>
</organism>
<protein>
    <submittedName>
        <fullName evidence="2">Uncharacterized protein</fullName>
    </submittedName>
</protein>
<keyword evidence="3" id="KW-1185">Reference proteome</keyword>
<reference evidence="2 3" key="1">
    <citation type="journal article" date="2018" name="Evol. Lett.">
        <title>Horizontal gene cluster transfer increased hallucinogenic mushroom diversity.</title>
        <authorList>
            <person name="Reynolds H.T."/>
            <person name="Vijayakumar V."/>
            <person name="Gluck-Thaler E."/>
            <person name="Korotkin H.B."/>
            <person name="Matheny P.B."/>
            <person name="Slot J.C."/>
        </authorList>
    </citation>
    <scope>NUCLEOTIDE SEQUENCE [LARGE SCALE GENOMIC DNA]</scope>
    <source>
        <strain evidence="2 3">SRW20</strain>
    </source>
</reference>
<accession>A0A409YNB4</accession>
<gene>
    <name evidence="2" type="ORF">CVT26_002392</name>
</gene>
<comment type="caution">
    <text evidence="2">The sequence shown here is derived from an EMBL/GenBank/DDBJ whole genome shotgun (WGS) entry which is preliminary data.</text>
</comment>
<name>A0A409YNB4_9AGAR</name>
<evidence type="ECO:0000313" key="3">
    <source>
        <dbReference type="Proteomes" id="UP000284706"/>
    </source>
</evidence>
<proteinExistence type="predicted"/>
<feature type="non-terminal residue" evidence="2">
    <location>
        <position position="1"/>
    </location>
</feature>